<dbReference type="InterPro" id="IPR016181">
    <property type="entry name" value="Acyl_CoA_acyltransferase"/>
</dbReference>
<dbReference type="EMBL" id="JBHSFW010000016">
    <property type="protein sequence ID" value="MFC4620152.1"/>
    <property type="molecule type" value="Genomic_DNA"/>
</dbReference>
<proteinExistence type="predicted"/>
<dbReference type="InterPro" id="IPR000182">
    <property type="entry name" value="GNAT_dom"/>
</dbReference>
<dbReference type="Pfam" id="PF13673">
    <property type="entry name" value="Acetyltransf_10"/>
    <property type="match status" value="1"/>
</dbReference>
<dbReference type="CDD" id="cd04301">
    <property type="entry name" value="NAT_SF"/>
    <property type="match status" value="1"/>
</dbReference>
<reference evidence="3" key="1">
    <citation type="journal article" date="2019" name="Int. J. Syst. Evol. Microbiol.">
        <title>The Global Catalogue of Microorganisms (GCM) 10K type strain sequencing project: providing services to taxonomists for standard genome sequencing and annotation.</title>
        <authorList>
            <consortium name="The Broad Institute Genomics Platform"/>
            <consortium name="The Broad Institute Genome Sequencing Center for Infectious Disease"/>
            <person name="Wu L."/>
            <person name="Ma J."/>
        </authorList>
    </citation>
    <scope>NUCLEOTIDE SEQUENCE [LARGE SCALE GENOMIC DNA]</scope>
    <source>
        <strain evidence="3">CGMCC 1.16306</strain>
    </source>
</reference>
<evidence type="ECO:0000313" key="2">
    <source>
        <dbReference type="EMBL" id="MFC4620152.1"/>
    </source>
</evidence>
<accession>A0ABV9GQ69</accession>
<dbReference type="Proteomes" id="UP001596022">
    <property type="component" value="Unassembled WGS sequence"/>
</dbReference>
<dbReference type="Gene3D" id="3.40.630.30">
    <property type="match status" value="1"/>
</dbReference>
<evidence type="ECO:0000313" key="3">
    <source>
        <dbReference type="Proteomes" id="UP001596022"/>
    </source>
</evidence>
<dbReference type="RefSeq" id="WP_376847257.1">
    <property type="nucleotide sequence ID" value="NZ_JBHSFW010000016.1"/>
</dbReference>
<dbReference type="SUPFAM" id="SSF55729">
    <property type="entry name" value="Acyl-CoA N-acyltransferases (Nat)"/>
    <property type="match status" value="1"/>
</dbReference>
<protein>
    <submittedName>
        <fullName evidence="2">GNAT family N-acetyltransferase</fullName>
    </submittedName>
</protein>
<feature type="domain" description="N-acetyltransferase" evidence="1">
    <location>
        <begin position="1"/>
        <end position="141"/>
    </location>
</feature>
<name>A0ABV9GQ69_9BACL</name>
<comment type="caution">
    <text evidence="2">The sequence shown here is derived from an EMBL/GenBank/DDBJ whole genome shotgun (WGS) entry which is preliminary data.</text>
</comment>
<evidence type="ECO:0000259" key="1">
    <source>
        <dbReference type="PROSITE" id="PS51186"/>
    </source>
</evidence>
<organism evidence="2 3">
    <name type="scientific">Camelliibacillus cellulosilyticus</name>
    <dbReference type="NCBI Taxonomy" id="2174486"/>
    <lineage>
        <taxon>Bacteria</taxon>
        <taxon>Bacillati</taxon>
        <taxon>Bacillota</taxon>
        <taxon>Bacilli</taxon>
        <taxon>Bacillales</taxon>
        <taxon>Sporolactobacillaceae</taxon>
        <taxon>Camelliibacillus</taxon>
    </lineage>
</organism>
<gene>
    <name evidence="2" type="ORF">ACFO4N_15670</name>
</gene>
<dbReference type="PROSITE" id="PS51186">
    <property type="entry name" value="GNAT"/>
    <property type="match status" value="1"/>
</dbReference>
<dbReference type="PANTHER" id="PTHR13355:SF11">
    <property type="entry name" value="GLUCOSAMINE 6-PHOSPHATE N-ACETYLTRANSFERASE"/>
    <property type="match status" value="1"/>
</dbReference>
<dbReference type="InterPro" id="IPR039143">
    <property type="entry name" value="GNPNAT1-like"/>
</dbReference>
<sequence length="144" mass="16321">MEVKVVENHMEYEDALEVRKKVFIVEQQVPEDLEIDEFEDTSIHFVAYDQGQAVGAGRLRKKGDDAKVERICVIPERRGQHIGGLIMRAVEAEAEKMGCEGLLLNAQCHALPFYEKLGYIVTSDEFEEAGISHVEMRKNLNTAQ</sequence>
<keyword evidence="3" id="KW-1185">Reference proteome</keyword>
<dbReference type="PANTHER" id="PTHR13355">
    <property type="entry name" value="GLUCOSAMINE 6-PHOSPHATE N-ACETYLTRANSFERASE"/>
    <property type="match status" value="1"/>
</dbReference>